<evidence type="ECO:0000313" key="2">
    <source>
        <dbReference type="EMBL" id="KAL0461211.1"/>
    </source>
</evidence>
<dbReference type="InterPro" id="IPR011043">
    <property type="entry name" value="Gal_Oxase/kelch_b-propeller"/>
</dbReference>
<comment type="caution">
    <text evidence="2">The sequence shown here is derived from an EMBL/GenBank/DDBJ whole genome shotgun (WGS) entry which is preliminary data.</text>
</comment>
<dbReference type="InterPro" id="IPR050796">
    <property type="entry name" value="SCF_F-box_component"/>
</dbReference>
<sequence length="319" mass="37538">MLVAEEYERRVKSSRNAAHEVDLSSTLVSCVGFLGGQINFRRFKSKGLFLWNPALREYRALPTCADRWFPDLDFIVFGYDSRNQDYKVLKKHRGLQRAELYSLNRNSWKLISCDGLSVKNKPSRFTPPSLELDGRLYWISECIGDGLIRSLISFNVSTERFNEFPIPDSVPPIKPCGALGVLRGCISVLTRREENLQEYEVWSMKEYGVAESWTRGVVVTREGRLRIGVPVGFTGKGKIVVQWPSWACLYDPSIKWWEKFDMETNFYKTYRFFVGEYVESLVSVMPRRRRRRRSRRWRLLFSPLRKFPRRFFKCFLCLE</sequence>
<dbReference type="InterPro" id="IPR006527">
    <property type="entry name" value="F-box-assoc_dom_typ1"/>
</dbReference>
<feature type="domain" description="F-box associated beta-propeller type 1" evidence="1">
    <location>
        <begin position="26"/>
        <end position="283"/>
    </location>
</feature>
<dbReference type="NCBIfam" id="TIGR01640">
    <property type="entry name" value="F_box_assoc_1"/>
    <property type="match status" value="1"/>
</dbReference>
<protein>
    <recommendedName>
        <fullName evidence="1">F-box associated beta-propeller type 1 domain-containing protein</fullName>
    </recommendedName>
</protein>
<evidence type="ECO:0000259" key="1">
    <source>
        <dbReference type="Pfam" id="PF07734"/>
    </source>
</evidence>
<proteinExistence type="predicted"/>
<gene>
    <name evidence="2" type="ORF">Slati_0008700</name>
</gene>
<dbReference type="Pfam" id="PF07734">
    <property type="entry name" value="FBA_1"/>
    <property type="match status" value="1"/>
</dbReference>
<dbReference type="SUPFAM" id="SSF50965">
    <property type="entry name" value="Galactose oxidase, central domain"/>
    <property type="match status" value="1"/>
</dbReference>
<dbReference type="AlphaFoldDB" id="A0AAW2Y6H2"/>
<name>A0AAW2Y6H2_9LAMI</name>
<dbReference type="InterPro" id="IPR017451">
    <property type="entry name" value="F-box-assoc_interact_dom"/>
</dbReference>
<dbReference type="EMBL" id="JACGWN010000001">
    <property type="protein sequence ID" value="KAL0461211.1"/>
    <property type="molecule type" value="Genomic_DNA"/>
</dbReference>
<reference evidence="2" key="1">
    <citation type="submission" date="2020-06" db="EMBL/GenBank/DDBJ databases">
        <authorList>
            <person name="Li T."/>
            <person name="Hu X."/>
            <person name="Zhang T."/>
            <person name="Song X."/>
            <person name="Zhang H."/>
            <person name="Dai N."/>
            <person name="Sheng W."/>
            <person name="Hou X."/>
            <person name="Wei L."/>
        </authorList>
    </citation>
    <scope>NUCLEOTIDE SEQUENCE</scope>
    <source>
        <strain evidence="2">KEN1</strain>
        <tissue evidence="2">Leaf</tissue>
    </source>
</reference>
<dbReference type="PANTHER" id="PTHR31672">
    <property type="entry name" value="BNACNNG10540D PROTEIN"/>
    <property type="match status" value="1"/>
</dbReference>
<accession>A0AAW2Y6H2</accession>
<reference evidence="2" key="2">
    <citation type="journal article" date="2024" name="Plant">
        <title>Genomic evolution and insights into agronomic trait innovations of Sesamum species.</title>
        <authorList>
            <person name="Miao H."/>
            <person name="Wang L."/>
            <person name="Qu L."/>
            <person name="Liu H."/>
            <person name="Sun Y."/>
            <person name="Le M."/>
            <person name="Wang Q."/>
            <person name="Wei S."/>
            <person name="Zheng Y."/>
            <person name="Lin W."/>
            <person name="Duan Y."/>
            <person name="Cao H."/>
            <person name="Xiong S."/>
            <person name="Wang X."/>
            <person name="Wei L."/>
            <person name="Li C."/>
            <person name="Ma Q."/>
            <person name="Ju M."/>
            <person name="Zhao R."/>
            <person name="Li G."/>
            <person name="Mu C."/>
            <person name="Tian Q."/>
            <person name="Mei H."/>
            <person name="Zhang T."/>
            <person name="Gao T."/>
            <person name="Zhang H."/>
        </authorList>
    </citation>
    <scope>NUCLEOTIDE SEQUENCE</scope>
    <source>
        <strain evidence="2">KEN1</strain>
    </source>
</reference>
<organism evidence="2">
    <name type="scientific">Sesamum latifolium</name>
    <dbReference type="NCBI Taxonomy" id="2727402"/>
    <lineage>
        <taxon>Eukaryota</taxon>
        <taxon>Viridiplantae</taxon>
        <taxon>Streptophyta</taxon>
        <taxon>Embryophyta</taxon>
        <taxon>Tracheophyta</taxon>
        <taxon>Spermatophyta</taxon>
        <taxon>Magnoliopsida</taxon>
        <taxon>eudicotyledons</taxon>
        <taxon>Gunneridae</taxon>
        <taxon>Pentapetalae</taxon>
        <taxon>asterids</taxon>
        <taxon>lamiids</taxon>
        <taxon>Lamiales</taxon>
        <taxon>Pedaliaceae</taxon>
        <taxon>Sesamum</taxon>
    </lineage>
</organism>
<dbReference type="PANTHER" id="PTHR31672:SF10">
    <property type="entry name" value="F-BOX DOMAIN-CONTAINING PROTEIN"/>
    <property type="match status" value="1"/>
</dbReference>